<reference evidence="3 4" key="1">
    <citation type="journal article" date="2019" name="Nat. Ecol. Evol.">
        <title>Megaphylogeny resolves global patterns of mushroom evolution.</title>
        <authorList>
            <person name="Varga T."/>
            <person name="Krizsan K."/>
            <person name="Foldi C."/>
            <person name="Dima B."/>
            <person name="Sanchez-Garcia M."/>
            <person name="Sanchez-Ramirez S."/>
            <person name="Szollosi G.J."/>
            <person name="Szarkandi J.G."/>
            <person name="Papp V."/>
            <person name="Albert L."/>
            <person name="Andreopoulos W."/>
            <person name="Angelini C."/>
            <person name="Antonin V."/>
            <person name="Barry K.W."/>
            <person name="Bougher N.L."/>
            <person name="Buchanan P."/>
            <person name="Buyck B."/>
            <person name="Bense V."/>
            <person name="Catcheside P."/>
            <person name="Chovatia M."/>
            <person name="Cooper J."/>
            <person name="Damon W."/>
            <person name="Desjardin D."/>
            <person name="Finy P."/>
            <person name="Geml J."/>
            <person name="Haridas S."/>
            <person name="Hughes K."/>
            <person name="Justo A."/>
            <person name="Karasinski D."/>
            <person name="Kautmanova I."/>
            <person name="Kiss B."/>
            <person name="Kocsube S."/>
            <person name="Kotiranta H."/>
            <person name="LaButti K.M."/>
            <person name="Lechner B.E."/>
            <person name="Liimatainen K."/>
            <person name="Lipzen A."/>
            <person name="Lukacs Z."/>
            <person name="Mihaltcheva S."/>
            <person name="Morgado L.N."/>
            <person name="Niskanen T."/>
            <person name="Noordeloos M.E."/>
            <person name="Ohm R.A."/>
            <person name="Ortiz-Santana B."/>
            <person name="Ovrebo C."/>
            <person name="Racz N."/>
            <person name="Riley R."/>
            <person name="Savchenko A."/>
            <person name="Shiryaev A."/>
            <person name="Soop K."/>
            <person name="Spirin V."/>
            <person name="Szebenyi C."/>
            <person name="Tomsovsky M."/>
            <person name="Tulloss R.E."/>
            <person name="Uehling J."/>
            <person name="Grigoriev I.V."/>
            <person name="Vagvolgyi C."/>
            <person name="Papp T."/>
            <person name="Martin F.M."/>
            <person name="Miettinen O."/>
            <person name="Hibbett D.S."/>
            <person name="Nagy L.G."/>
        </authorList>
    </citation>
    <scope>NUCLEOTIDE SEQUENCE [LARGE SCALE GENOMIC DNA]</scope>
    <source>
        <strain evidence="3 4">CBS 166.37</strain>
    </source>
</reference>
<evidence type="ECO:0000259" key="2">
    <source>
        <dbReference type="Pfam" id="PF09409"/>
    </source>
</evidence>
<dbReference type="AlphaFoldDB" id="A0A5C3MDG2"/>
<dbReference type="EMBL" id="ML213591">
    <property type="protein sequence ID" value="TFK43499.1"/>
    <property type="molecule type" value="Genomic_DNA"/>
</dbReference>
<accession>A0A5C3MDG2</accession>
<evidence type="ECO:0000256" key="1">
    <source>
        <dbReference type="SAM" id="MobiDB-lite"/>
    </source>
</evidence>
<dbReference type="OrthoDB" id="49605at2759"/>
<feature type="region of interest" description="Disordered" evidence="1">
    <location>
        <begin position="212"/>
        <end position="255"/>
    </location>
</feature>
<dbReference type="InterPro" id="IPR018997">
    <property type="entry name" value="PUB_domain"/>
</dbReference>
<feature type="compositionally biased region" description="Pro residues" evidence="1">
    <location>
        <begin position="245"/>
        <end position="255"/>
    </location>
</feature>
<evidence type="ECO:0000313" key="3">
    <source>
        <dbReference type="EMBL" id="TFK43499.1"/>
    </source>
</evidence>
<name>A0A5C3MDG2_9AGAR</name>
<dbReference type="SUPFAM" id="SSF143503">
    <property type="entry name" value="PUG domain-like"/>
    <property type="match status" value="1"/>
</dbReference>
<sequence>MSSPPTPDTMPAGSISPEALAAAAERRTRLLPQQPSAAQMAAEHEQRQKFRRLVDPGILRPNSKEQAMASLQTLLTISENLLREPDNPKFQQFKPTNNIIKRNLMDPKGTLEYAIELGFRPEVKNFQPFYTFNNRHLPQLRIGAGILKDFIDLETEKVERAARAKQNEKAVAESVASKVKLAYMDDRKTKMLRDEMEKEQRVARAAAALHRAQLQETSPSIPLALSRSPSPTENMPGSGHVLGPPDGPPPYEPEN</sequence>
<feature type="region of interest" description="Disordered" evidence="1">
    <location>
        <begin position="1"/>
        <end position="47"/>
    </location>
</feature>
<organism evidence="3 4">
    <name type="scientific">Crucibulum laeve</name>
    <dbReference type="NCBI Taxonomy" id="68775"/>
    <lineage>
        <taxon>Eukaryota</taxon>
        <taxon>Fungi</taxon>
        <taxon>Dikarya</taxon>
        <taxon>Basidiomycota</taxon>
        <taxon>Agaricomycotina</taxon>
        <taxon>Agaricomycetes</taxon>
        <taxon>Agaricomycetidae</taxon>
        <taxon>Agaricales</taxon>
        <taxon>Agaricineae</taxon>
        <taxon>Nidulariaceae</taxon>
        <taxon>Crucibulum</taxon>
    </lineage>
</organism>
<evidence type="ECO:0000313" key="4">
    <source>
        <dbReference type="Proteomes" id="UP000308652"/>
    </source>
</evidence>
<dbReference type="STRING" id="68775.A0A5C3MDG2"/>
<proteinExistence type="predicted"/>
<dbReference type="CDD" id="cd09212">
    <property type="entry name" value="PUB"/>
    <property type="match status" value="1"/>
</dbReference>
<gene>
    <name evidence="3" type="ORF">BDQ12DRAFT_718716</name>
</gene>
<dbReference type="Gene3D" id="1.20.58.2190">
    <property type="match status" value="1"/>
</dbReference>
<feature type="domain" description="PUB" evidence="2">
    <location>
        <begin position="64"/>
        <end position="141"/>
    </location>
</feature>
<protein>
    <recommendedName>
        <fullName evidence="2">PUB domain-containing protein</fullName>
    </recommendedName>
</protein>
<dbReference type="InterPro" id="IPR036339">
    <property type="entry name" value="PUB-like_dom_sf"/>
</dbReference>
<keyword evidence="4" id="KW-1185">Reference proteome</keyword>
<dbReference type="Proteomes" id="UP000308652">
    <property type="component" value="Unassembled WGS sequence"/>
</dbReference>
<dbReference type="Pfam" id="PF09409">
    <property type="entry name" value="PUB"/>
    <property type="match status" value="1"/>
</dbReference>